<dbReference type="AlphaFoldDB" id="A0A918HQD2"/>
<proteinExistence type="predicted"/>
<accession>A0A918HQD2</accession>
<sequence length="121" mass="13213">MAEEAEELAAGTLDPECACMAGLFPDVLLTATDEVLDSFEGELPGLGEAGDEKVFAVVERVVLALNAVDEAHDGAAFETDEREELCDYIDQSLTEHGVDVVALTTRHGLGRYQLTDKWRKW</sequence>
<gene>
    <name evidence="1" type="ORF">GCM10010226_86570</name>
</gene>
<organism evidence="1 2">
    <name type="scientific">Streptomyces phaeofaciens</name>
    <dbReference type="NCBI Taxonomy" id="68254"/>
    <lineage>
        <taxon>Bacteria</taxon>
        <taxon>Bacillati</taxon>
        <taxon>Actinomycetota</taxon>
        <taxon>Actinomycetes</taxon>
        <taxon>Kitasatosporales</taxon>
        <taxon>Streptomycetaceae</taxon>
        <taxon>Streptomyces</taxon>
    </lineage>
</organism>
<dbReference type="RefSeq" id="WP_229871249.1">
    <property type="nucleotide sequence ID" value="NZ_BMSA01000048.1"/>
</dbReference>
<name>A0A918HQD2_9ACTN</name>
<keyword evidence="2" id="KW-1185">Reference proteome</keyword>
<protein>
    <submittedName>
        <fullName evidence="1">Uncharacterized protein</fullName>
    </submittedName>
</protein>
<evidence type="ECO:0000313" key="2">
    <source>
        <dbReference type="Proteomes" id="UP000646776"/>
    </source>
</evidence>
<evidence type="ECO:0000313" key="1">
    <source>
        <dbReference type="EMBL" id="GGT95545.1"/>
    </source>
</evidence>
<comment type="caution">
    <text evidence="1">The sequence shown here is derived from an EMBL/GenBank/DDBJ whole genome shotgun (WGS) entry which is preliminary data.</text>
</comment>
<reference evidence="1" key="1">
    <citation type="journal article" date="2014" name="Int. J. Syst. Evol. Microbiol.">
        <title>Complete genome sequence of Corynebacterium casei LMG S-19264T (=DSM 44701T), isolated from a smear-ripened cheese.</title>
        <authorList>
            <consortium name="US DOE Joint Genome Institute (JGI-PGF)"/>
            <person name="Walter F."/>
            <person name="Albersmeier A."/>
            <person name="Kalinowski J."/>
            <person name="Ruckert C."/>
        </authorList>
    </citation>
    <scope>NUCLEOTIDE SEQUENCE</scope>
    <source>
        <strain evidence="1">JCM 4125</strain>
    </source>
</reference>
<dbReference type="Proteomes" id="UP000646776">
    <property type="component" value="Unassembled WGS sequence"/>
</dbReference>
<reference evidence="1" key="2">
    <citation type="submission" date="2020-09" db="EMBL/GenBank/DDBJ databases">
        <authorList>
            <person name="Sun Q."/>
            <person name="Ohkuma M."/>
        </authorList>
    </citation>
    <scope>NUCLEOTIDE SEQUENCE</scope>
    <source>
        <strain evidence="1">JCM 4125</strain>
    </source>
</reference>
<dbReference type="EMBL" id="BMSA01000048">
    <property type="protein sequence ID" value="GGT95545.1"/>
    <property type="molecule type" value="Genomic_DNA"/>
</dbReference>